<evidence type="ECO:0000259" key="1">
    <source>
        <dbReference type="Pfam" id="PF03372"/>
    </source>
</evidence>
<accession>A0A9Q0JBD6</accession>
<feature type="domain" description="Endonuclease/exonuclease/phosphatase" evidence="1">
    <location>
        <begin position="66"/>
        <end position="185"/>
    </location>
</feature>
<name>A0A9Q0JBD6_9ROSI</name>
<dbReference type="GO" id="GO:0003824">
    <property type="term" value="F:catalytic activity"/>
    <property type="evidence" value="ECO:0007669"/>
    <property type="project" value="InterPro"/>
</dbReference>
<dbReference type="Pfam" id="PF03372">
    <property type="entry name" value="Exo_endo_phos"/>
    <property type="match status" value="1"/>
</dbReference>
<proteinExistence type="predicted"/>
<dbReference type="Proteomes" id="UP001141552">
    <property type="component" value="Unassembled WGS sequence"/>
</dbReference>
<evidence type="ECO:0000313" key="3">
    <source>
        <dbReference type="Proteomes" id="UP001141552"/>
    </source>
</evidence>
<evidence type="ECO:0000313" key="2">
    <source>
        <dbReference type="EMBL" id="KAJ4834585.1"/>
    </source>
</evidence>
<reference evidence="2" key="1">
    <citation type="submission" date="2022-02" db="EMBL/GenBank/DDBJ databases">
        <authorList>
            <person name="Henning P.M."/>
            <person name="McCubbin A.G."/>
            <person name="Shore J.S."/>
        </authorList>
    </citation>
    <scope>NUCLEOTIDE SEQUENCE</scope>
    <source>
        <strain evidence="2">F60SS</strain>
        <tissue evidence="2">Leaves</tissue>
    </source>
</reference>
<dbReference type="PANTHER" id="PTHR33710:SF77">
    <property type="entry name" value="DNASE I-LIKE SUPERFAMILY PROTEIN"/>
    <property type="match status" value="1"/>
</dbReference>
<dbReference type="OrthoDB" id="1750980at2759"/>
<dbReference type="SUPFAM" id="SSF56219">
    <property type="entry name" value="DNase I-like"/>
    <property type="match status" value="1"/>
</dbReference>
<dbReference type="EMBL" id="JAKUCV010004665">
    <property type="protein sequence ID" value="KAJ4834585.1"/>
    <property type="molecule type" value="Genomic_DNA"/>
</dbReference>
<dbReference type="AlphaFoldDB" id="A0A9Q0JBD6"/>
<gene>
    <name evidence="2" type="ORF">Tsubulata_040731</name>
</gene>
<dbReference type="InterPro" id="IPR036691">
    <property type="entry name" value="Endo/exonu/phosph_ase_sf"/>
</dbReference>
<sequence>MEPRVSGKRAERIIKKLRFPNSHRVEARGFAGGIWLLWDDDRVHITILHNHPQFIHMTIQRQNISFPFTAVYGSPQEQWRRYLWRNLEALAGNVSDPWLLAGDFNAVLTGQERRNRFGQPGQANKLFVECLSKTHLLDMGFSGSKFTWKRGDSSARVDRFLCNSNWRVQFPEASVQHLTRVGSDHNPILLHQGSPQPPKIHRPFRFQVAWLSHPDFAQFVSKNWNSEGSFHDTSMHLVRKLGEWNQKVFENIHIKKRKLLARIAGIQRYLELRPSLFLSNLEKELRVELDNVLLQEEMLWRQKSRSHWVPEEEASTIIPSSSRGACVRDMVGDNGEWLWSNIVPFATRGIIDRLKTLSPPYFNPNHDQVVWWMEPKGQFSVRTAYEAMEVNN</sequence>
<keyword evidence="3" id="KW-1185">Reference proteome</keyword>
<comment type="caution">
    <text evidence="2">The sequence shown here is derived from an EMBL/GenBank/DDBJ whole genome shotgun (WGS) entry which is preliminary data.</text>
</comment>
<protein>
    <recommendedName>
        <fullName evidence="1">Endonuclease/exonuclease/phosphatase domain-containing protein</fullName>
    </recommendedName>
</protein>
<dbReference type="Gene3D" id="3.60.10.10">
    <property type="entry name" value="Endonuclease/exonuclease/phosphatase"/>
    <property type="match status" value="1"/>
</dbReference>
<organism evidence="2 3">
    <name type="scientific">Turnera subulata</name>
    <dbReference type="NCBI Taxonomy" id="218843"/>
    <lineage>
        <taxon>Eukaryota</taxon>
        <taxon>Viridiplantae</taxon>
        <taxon>Streptophyta</taxon>
        <taxon>Embryophyta</taxon>
        <taxon>Tracheophyta</taxon>
        <taxon>Spermatophyta</taxon>
        <taxon>Magnoliopsida</taxon>
        <taxon>eudicotyledons</taxon>
        <taxon>Gunneridae</taxon>
        <taxon>Pentapetalae</taxon>
        <taxon>rosids</taxon>
        <taxon>fabids</taxon>
        <taxon>Malpighiales</taxon>
        <taxon>Passifloraceae</taxon>
        <taxon>Turnera</taxon>
    </lineage>
</organism>
<dbReference type="InterPro" id="IPR005135">
    <property type="entry name" value="Endo/exonuclease/phosphatase"/>
</dbReference>
<dbReference type="PANTHER" id="PTHR33710">
    <property type="entry name" value="BNAC02G09200D PROTEIN"/>
    <property type="match status" value="1"/>
</dbReference>
<reference evidence="2" key="2">
    <citation type="journal article" date="2023" name="Plants (Basel)">
        <title>Annotation of the Turnera subulata (Passifloraceae) Draft Genome Reveals the S-Locus Evolved after the Divergence of Turneroideae from Passifloroideae in a Stepwise Manner.</title>
        <authorList>
            <person name="Henning P.M."/>
            <person name="Roalson E.H."/>
            <person name="Mir W."/>
            <person name="McCubbin A.G."/>
            <person name="Shore J.S."/>
        </authorList>
    </citation>
    <scope>NUCLEOTIDE SEQUENCE</scope>
    <source>
        <strain evidence="2">F60SS</strain>
    </source>
</reference>